<evidence type="ECO:0000256" key="2">
    <source>
        <dbReference type="ARBA" id="ARBA00004141"/>
    </source>
</evidence>
<dbReference type="EMBL" id="BJYA01000015">
    <property type="protein sequence ID" value="GEN46411.1"/>
    <property type="molecule type" value="Genomic_DNA"/>
</dbReference>
<organism evidence="14 15">
    <name type="scientific">Alkalibacillus haloalkaliphilus</name>
    <dbReference type="NCBI Taxonomy" id="94136"/>
    <lineage>
        <taxon>Bacteria</taxon>
        <taxon>Bacillati</taxon>
        <taxon>Bacillota</taxon>
        <taxon>Bacilli</taxon>
        <taxon>Bacillales</taxon>
        <taxon>Bacillaceae</taxon>
        <taxon>Alkalibacillus</taxon>
    </lineage>
</organism>
<comment type="similarity">
    <text evidence="3">Belongs to the peptidase M50B family.</text>
</comment>
<evidence type="ECO:0000259" key="13">
    <source>
        <dbReference type="Pfam" id="PF02163"/>
    </source>
</evidence>
<comment type="subcellular location">
    <subcellularLocation>
        <location evidence="2">Membrane</location>
        <topology evidence="2">Multi-pass membrane protein</topology>
    </subcellularLocation>
</comment>
<gene>
    <name evidence="14" type="primary">spoIVFB</name>
    <name evidence="14" type="ORF">AHA02nite_21870</name>
</gene>
<evidence type="ECO:0000256" key="1">
    <source>
        <dbReference type="ARBA" id="ARBA00001947"/>
    </source>
</evidence>
<keyword evidence="6" id="KW-0479">Metal-binding</keyword>
<evidence type="ECO:0000256" key="7">
    <source>
        <dbReference type="ARBA" id="ARBA00022801"/>
    </source>
</evidence>
<feature type="domain" description="Peptidase M50" evidence="13">
    <location>
        <begin position="29"/>
        <end position="101"/>
    </location>
</feature>
<keyword evidence="15" id="KW-1185">Reference proteome</keyword>
<evidence type="ECO:0000313" key="15">
    <source>
        <dbReference type="Proteomes" id="UP000321440"/>
    </source>
</evidence>
<dbReference type="GO" id="GO:0006508">
    <property type="term" value="P:proteolysis"/>
    <property type="evidence" value="ECO:0007669"/>
    <property type="project" value="UniProtKB-KW"/>
</dbReference>
<dbReference type="OrthoDB" id="166377at2"/>
<dbReference type="RefSeq" id="WP_146817222.1">
    <property type="nucleotide sequence ID" value="NZ_BJYA01000015.1"/>
</dbReference>
<dbReference type="CDD" id="cd06161">
    <property type="entry name" value="S2P-M50_SpoIVFB"/>
    <property type="match status" value="1"/>
</dbReference>
<evidence type="ECO:0000313" key="14">
    <source>
        <dbReference type="EMBL" id="GEN46411.1"/>
    </source>
</evidence>
<dbReference type="GO" id="GO:0046872">
    <property type="term" value="F:metal ion binding"/>
    <property type="evidence" value="ECO:0007669"/>
    <property type="project" value="UniProtKB-KW"/>
</dbReference>
<feature type="transmembrane region" description="Helical" evidence="12">
    <location>
        <begin position="12"/>
        <end position="38"/>
    </location>
</feature>
<dbReference type="Proteomes" id="UP000321440">
    <property type="component" value="Unassembled WGS sequence"/>
</dbReference>
<dbReference type="GO" id="GO:0008237">
    <property type="term" value="F:metallopeptidase activity"/>
    <property type="evidence" value="ECO:0007669"/>
    <property type="project" value="UniProtKB-KW"/>
</dbReference>
<feature type="transmembrane region" description="Helical" evidence="12">
    <location>
        <begin position="80"/>
        <end position="103"/>
    </location>
</feature>
<evidence type="ECO:0000256" key="5">
    <source>
        <dbReference type="ARBA" id="ARBA00022692"/>
    </source>
</evidence>
<keyword evidence="10" id="KW-0482">Metalloprotease</keyword>
<keyword evidence="7" id="KW-0378">Hydrolase</keyword>
<reference evidence="14 15" key="1">
    <citation type="submission" date="2019-07" db="EMBL/GenBank/DDBJ databases">
        <title>Whole genome shotgun sequence of Alkalibacillus haloalkaliphilus NBRC 103110.</title>
        <authorList>
            <person name="Hosoyama A."/>
            <person name="Uohara A."/>
            <person name="Ohji S."/>
            <person name="Ichikawa N."/>
        </authorList>
    </citation>
    <scope>NUCLEOTIDE SEQUENCE [LARGE SCALE GENOMIC DNA]</scope>
    <source>
        <strain evidence="14 15">NBRC 103110</strain>
    </source>
</reference>
<evidence type="ECO:0000256" key="6">
    <source>
        <dbReference type="ARBA" id="ARBA00022723"/>
    </source>
</evidence>
<comment type="cofactor">
    <cofactor evidence="1">
        <name>Zn(2+)</name>
        <dbReference type="ChEBI" id="CHEBI:29105"/>
    </cofactor>
</comment>
<feature type="transmembrane region" description="Helical" evidence="12">
    <location>
        <begin position="150"/>
        <end position="172"/>
    </location>
</feature>
<keyword evidence="5 12" id="KW-0812">Transmembrane</keyword>
<keyword evidence="8" id="KW-0862">Zinc</keyword>
<dbReference type="AlphaFoldDB" id="A0A511W6Q0"/>
<dbReference type="PANTHER" id="PTHR39188:SF3">
    <property type="entry name" value="STAGE IV SPORULATION PROTEIN FB"/>
    <property type="match status" value="1"/>
</dbReference>
<sequence length="280" mass="32470">MAVVRKIQLHPLFMILCVVAYFFGLFAELFCLTLIVFIHELGHYIAARYFKWNVSKIVIWPFGGVMETEDYYNRPSKEELIVTIAGPLQHVWLYGAIFILSYVGVQDSFLFLLLAMNTAILLFNLLPILPLDGGRVIFIGLNQLLSFHKSIATMTLISIILIGFLNGILLFIGWYNIQIAWISIFLLLDNWFTWREKHIFLLKHLLSRYFVQNVDRSDIHLLQVPSGTPVTELVKLFKKGCYHYIHIGQEVVLSEDECLRILFTDRERTISNDKLKAEVI</sequence>
<evidence type="ECO:0000256" key="9">
    <source>
        <dbReference type="ARBA" id="ARBA00022989"/>
    </source>
</evidence>
<proteinExistence type="inferred from homology"/>
<evidence type="ECO:0000256" key="12">
    <source>
        <dbReference type="SAM" id="Phobius"/>
    </source>
</evidence>
<evidence type="ECO:0000256" key="11">
    <source>
        <dbReference type="ARBA" id="ARBA00023136"/>
    </source>
</evidence>
<dbReference type="Pfam" id="PF02163">
    <property type="entry name" value="Peptidase_M50"/>
    <property type="match status" value="1"/>
</dbReference>
<dbReference type="InterPro" id="IPR008915">
    <property type="entry name" value="Peptidase_M50"/>
</dbReference>
<keyword evidence="4" id="KW-0645">Protease</keyword>
<evidence type="ECO:0000256" key="3">
    <source>
        <dbReference type="ARBA" id="ARBA00007931"/>
    </source>
</evidence>
<evidence type="ECO:0000256" key="8">
    <source>
        <dbReference type="ARBA" id="ARBA00022833"/>
    </source>
</evidence>
<keyword evidence="11 12" id="KW-0472">Membrane</keyword>
<dbReference type="PANTHER" id="PTHR39188">
    <property type="entry name" value="MEMBRANE-ASSOCIATED ZINC METALLOPROTEASE M50B"/>
    <property type="match status" value="1"/>
</dbReference>
<name>A0A511W6Q0_9BACI</name>
<evidence type="ECO:0000256" key="4">
    <source>
        <dbReference type="ARBA" id="ARBA00022670"/>
    </source>
</evidence>
<protein>
    <submittedName>
        <fullName evidence="14">Stage IV sporulation protein FB</fullName>
    </submittedName>
</protein>
<dbReference type="GO" id="GO:0016020">
    <property type="term" value="C:membrane"/>
    <property type="evidence" value="ECO:0007669"/>
    <property type="project" value="UniProtKB-SubCell"/>
</dbReference>
<evidence type="ECO:0000256" key="10">
    <source>
        <dbReference type="ARBA" id="ARBA00023049"/>
    </source>
</evidence>
<keyword evidence="9 12" id="KW-1133">Transmembrane helix</keyword>
<feature type="transmembrane region" description="Helical" evidence="12">
    <location>
        <begin position="109"/>
        <end position="129"/>
    </location>
</feature>
<comment type="caution">
    <text evidence="14">The sequence shown here is derived from an EMBL/GenBank/DDBJ whole genome shotgun (WGS) entry which is preliminary data.</text>
</comment>
<accession>A0A511W6Q0</accession>